<organism evidence="1">
    <name type="scientific">Tenacibaculum sp. Pbs-1</name>
    <dbReference type="NCBI Taxonomy" id="3238748"/>
    <lineage>
        <taxon>Bacteria</taxon>
        <taxon>Pseudomonadati</taxon>
        <taxon>Bacteroidota</taxon>
        <taxon>Flavobacteriia</taxon>
        <taxon>Flavobacteriales</taxon>
        <taxon>Flavobacteriaceae</taxon>
        <taxon>Tenacibaculum</taxon>
    </lineage>
</organism>
<proteinExistence type="predicted"/>
<reference evidence="1" key="1">
    <citation type="submission" date="2024-08" db="EMBL/GenBank/DDBJ databases">
        <title>Whole genome sequence of Tenacibaculum sp. strain pbs-1 associated with black-spot shell disease in Akoya pearl oysters.</title>
        <authorList>
            <person name="Sakatoku A."/>
            <person name="Suzuki T."/>
            <person name="Hatano K."/>
            <person name="Seki M."/>
            <person name="Tanaka D."/>
            <person name="Nakamura S."/>
            <person name="Suzuki N."/>
            <person name="Isshiki T."/>
        </authorList>
    </citation>
    <scope>NUCLEOTIDE SEQUENCE</scope>
    <source>
        <strain evidence="1">Pbs-1</strain>
    </source>
</reference>
<gene>
    <name evidence="1" type="ORF">Pbs1_07400</name>
</gene>
<dbReference type="AlphaFoldDB" id="A0AB33KUI4"/>
<accession>A0AB33KUI4</accession>
<sequence length="51" mass="6409">MQNHKNQNFMILQFNAIRKYLHKKEFQPKREEKKHLKTLFEKLKDGDYLNF</sequence>
<name>A0AB33KUI4_9FLAO</name>
<evidence type="ECO:0000313" key="1">
    <source>
        <dbReference type="EMBL" id="BFP67397.1"/>
    </source>
</evidence>
<protein>
    <submittedName>
        <fullName evidence="1">Uncharacterized protein</fullName>
    </submittedName>
</protein>
<dbReference type="EMBL" id="AP035888">
    <property type="protein sequence ID" value="BFP67397.1"/>
    <property type="molecule type" value="Genomic_DNA"/>
</dbReference>